<dbReference type="SUPFAM" id="SSF55174">
    <property type="entry name" value="Alpha-L RNA-binding motif"/>
    <property type="match status" value="1"/>
</dbReference>
<dbReference type="PANTHER" id="PTHR11766:SF1">
    <property type="entry name" value="TYROSINE--TRNA LIGASE"/>
    <property type="match status" value="1"/>
</dbReference>
<dbReference type="GO" id="GO:0006437">
    <property type="term" value="P:tyrosyl-tRNA aminoacylation"/>
    <property type="evidence" value="ECO:0007669"/>
    <property type="project" value="InterPro"/>
</dbReference>
<evidence type="ECO:0000256" key="3">
    <source>
        <dbReference type="ARBA" id="ARBA00022490"/>
    </source>
</evidence>
<keyword evidence="9 13" id="KW-0030">Aminoacyl-tRNA synthetase</keyword>
<comment type="catalytic activity">
    <reaction evidence="11">
        <text>tRNA(Tyr) + L-tyrosine + ATP = L-tyrosyl-tRNA(Tyr) + AMP + diphosphate + H(+)</text>
        <dbReference type="Rhea" id="RHEA:10220"/>
        <dbReference type="Rhea" id="RHEA-COMP:9706"/>
        <dbReference type="Rhea" id="RHEA-COMP:9707"/>
        <dbReference type="ChEBI" id="CHEBI:15378"/>
        <dbReference type="ChEBI" id="CHEBI:30616"/>
        <dbReference type="ChEBI" id="CHEBI:33019"/>
        <dbReference type="ChEBI" id="CHEBI:58315"/>
        <dbReference type="ChEBI" id="CHEBI:78442"/>
        <dbReference type="ChEBI" id="CHEBI:78536"/>
        <dbReference type="ChEBI" id="CHEBI:456215"/>
        <dbReference type="EC" id="6.1.1.1"/>
    </reaction>
</comment>
<dbReference type="FunFam" id="3.40.50.620:FF:000061">
    <property type="entry name" value="Tyrosine--tRNA ligase"/>
    <property type="match status" value="1"/>
</dbReference>
<dbReference type="InterPro" id="IPR024108">
    <property type="entry name" value="Tyr-tRNA-ligase_bac_2"/>
</dbReference>
<sequence>MDFKDPKEQLGLIKAGAVDLISESELLAKLTASKKSGKPLRVKAGFDPTAPDLHLGHTVLIQKLKNFQDLGHHVLLLVGDFTARIGDPTGKNETRKPVTTEEIARNSETYKEQAFRILDRDRTEVVFNSEWMDKMTAAEVVSLAAKHTVARMLERDDFSKRYKRGQPIAIHEFLYPLVQGYDSVVLSADVELGGTDQLFNLLVGRQLQKESGQAAQVVLTTALLEGTDGIQKMSKSLGNYIGITEPASEIFGKVMSISDEMMVRYYSLLTDTAPDKIEDIKAGRVHPRDAKADLAAMLVERFCGAAEAEKAREGFGKKPAQDVIEEVVVYCEQPTIPLPNVMVQSGLTDTTSSARRDIKGGGVRVDETKVEDVRFVMSVGGEHLIQRGKRHFKKVKIESK</sequence>
<reference evidence="13" key="1">
    <citation type="submission" date="2018-06" db="EMBL/GenBank/DDBJ databases">
        <authorList>
            <person name="Zhirakovskaya E."/>
        </authorList>
    </citation>
    <scope>NUCLEOTIDE SEQUENCE</scope>
</reference>
<dbReference type="EC" id="6.1.1.1" evidence="2"/>
<evidence type="ECO:0000313" key="13">
    <source>
        <dbReference type="EMBL" id="VAV85144.1"/>
    </source>
</evidence>
<keyword evidence="4 13" id="KW-0436">Ligase</keyword>
<dbReference type="Pfam" id="PF00579">
    <property type="entry name" value="tRNA-synt_1b"/>
    <property type="match status" value="1"/>
</dbReference>
<dbReference type="AlphaFoldDB" id="A0A3B0QU46"/>
<name>A0A3B0QU46_9ZZZZ</name>
<dbReference type="InterPro" id="IPR002942">
    <property type="entry name" value="S4_RNA-bd"/>
</dbReference>
<dbReference type="PRINTS" id="PR01040">
    <property type="entry name" value="TRNASYNTHTYR"/>
</dbReference>
<dbReference type="CDD" id="cd00165">
    <property type="entry name" value="S4"/>
    <property type="match status" value="1"/>
</dbReference>
<dbReference type="SUPFAM" id="SSF52374">
    <property type="entry name" value="Nucleotidylyl transferase"/>
    <property type="match status" value="1"/>
</dbReference>
<dbReference type="GO" id="GO:0005829">
    <property type="term" value="C:cytosol"/>
    <property type="evidence" value="ECO:0007669"/>
    <property type="project" value="TreeGrafter"/>
</dbReference>
<gene>
    <name evidence="13" type="ORF">MNBD_DELTA01-440</name>
</gene>
<evidence type="ECO:0000256" key="10">
    <source>
        <dbReference type="ARBA" id="ARBA00033323"/>
    </source>
</evidence>
<keyword evidence="7" id="KW-0694">RNA-binding</keyword>
<dbReference type="HAMAP" id="MF_02007">
    <property type="entry name" value="Tyr_tRNA_synth_type2"/>
    <property type="match status" value="1"/>
</dbReference>
<comment type="subunit">
    <text evidence="1">Homodimer.</text>
</comment>
<evidence type="ECO:0000259" key="12">
    <source>
        <dbReference type="Pfam" id="PF01479"/>
    </source>
</evidence>
<protein>
    <recommendedName>
        <fullName evidence="2">tyrosine--tRNA ligase</fullName>
        <ecNumber evidence="2">6.1.1.1</ecNumber>
    </recommendedName>
    <alternativeName>
        <fullName evidence="10">Tyrosyl-tRNA synthetase</fullName>
    </alternativeName>
</protein>
<dbReference type="InterPro" id="IPR036986">
    <property type="entry name" value="S4_RNA-bd_sf"/>
</dbReference>
<feature type="domain" description="RNA-binding S4" evidence="12">
    <location>
        <begin position="337"/>
        <end position="375"/>
    </location>
</feature>
<dbReference type="InterPro" id="IPR002307">
    <property type="entry name" value="Tyr-tRNA-ligase"/>
</dbReference>
<dbReference type="Pfam" id="PF01479">
    <property type="entry name" value="S4"/>
    <property type="match status" value="1"/>
</dbReference>
<dbReference type="CDD" id="cd00805">
    <property type="entry name" value="TyrRS_core"/>
    <property type="match status" value="1"/>
</dbReference>
<dbReference type="InterPro" id="IPR024088">
    <property type="entry name" value="Tyr-tRNA-ligase_bac-type"/>
</dbReference>
<dbReference type="EMBL" id="UOEA01000082">
    <property type="protein sequence ID" value="VAV85144.1"/>
    <property type="molecule type" value="Genomic_DNA"/>
</dbReference>
<dbReference type="GO" id="GO:0005524">
    <property type="term" value="F:ATP binding"/>
    <property type="evidence" value="ECO:0007669"/>
    <property type="project" value="UniProtKB-KW"/>
</dbReference>
<evidence type="ECO:0000256" key="4">
    <source>
        <dbReference type="ARBA" id="ARBA00022598"/>
    </source>
</evidence>
<dbReference type="Gene3D" id="1.10.240.10">
    <property type="entry name" value="Tyrosyl-Transfer RNA Synthetase"/>
    <property type="match status" value="1"/>
</dbReference>
<keyword evidence="3" id="KW-0963">Cytoplasm</keyword>
<dbReference type="GO" id="GO:0003723">
    <property type="term" value="F:RNA binding"/>
    <property type="evidence" value="ECO:0007669"/>
    <property type="project" value="UniProtKB-KW"/>
</dbReference>
<dbReference type="InterPro" id="IPR001412">
    <property type="entry name" value="aa-tRNA-synth_I_CS"/>
</dbReference>
<keyword evidence="6" id="KW-0067">ATP-binding</keyword>
<dbReference type="InterPro" id="IPR014729">
    <property type="entry name" value="Rossmann-like_a/b/a_fold"/>
</dbReference>
<proteinExistence type="inferred from homology"/>
<keyword evidence="5" id="KW-0547">Nucleotide-binding</keyword>
<evidence type="ECO:0000256" key="11">
    <source>
        <dbReference type="ARBA" id="ARBA00048248"/>
    </source>
</evidence>
<evidence type="ECO:0000256" key="2">
    <source>
        <dbReference type="ARBA" id="ARBA00013160"/>
    </source>
</evidence>
<dbReference type="Gene3D" id="3.40.50.620">
    <property type="entry name" value="HUPs"/>
    <property type="match status" value="1"/>
</dbReference>
<dbReference type="GO" id="GO:0004831">
    <property type="term" value="F:tyrosine-tRNA ligase activity"/>
    <property type="evidence" value="ECO:0007669"/>
    <property type="project" value="UniProtKB-EC"/>
</dbReference>
<evidence type="ECO:0000256" key="8">
    <source>
        <dbReference type="ARBA" id="ARBA00022917"/>
    </source>
</evidence>
<evidence type="ECO:0000256" key="9">
    <source>
        <dbReference type="ARBA" id="ARBA00023146"/>
    </source>
</evidence>
<dbReference type="PROSITE" id="PS00178">
    <property type="entry name" value="AA_TRNA_LIGASE_I"/>
    <property type="match status" value="1"/>
</dbReference>
<dbReference type="PROSITE" id="PS50889">
    <property type="entry name" value="S4"/>
    <property type="match status" value="1"/>
</dbReference>
<keyword evidence="8" id="KW-0648">Protein biosynthesis</keyword>
<dbReference type="NCBIfam" id="TIGR00234">
    <property type="entry name" value="tyrS"/>
    <property type="match status" value="1"/>
</dbReference>
<dbReference type="PANTHER" id="PTHR11766">
    <property type="entry name" value="TYROSYL-TRNA SYNTHETASE"/>
    <property type="match status" value="1"/>
</dbReference>
<dbReference type="InterPro" id="IPR002305">
    <property type="entry name" value="aa-tRNA-synth_Ic"/>
</dbReference>
<evidence type="ECO:0000256" key="7">
    <source>
        <dbReference type="ARBA" id="ARBA00022884"/>
    </source>
</evidence>
<evidence type="ECO:0000256" key="5">
    <source>
        <dbReference type="ARBA" id="ARBA00022741"/>
    </source>
</evidence>
<dbReference type="Gene3D" id="3.10.290.10">
    <property type="entry name" value="RNA-binding S4 domain"/>
    <property type="match status" value="1"/>
</dbReference>
<organism evidence="13">
    <name type="scientific">hydrothermal vent metagenome</name>
    <dbReference type="NCBI Taxonomy" id="652676"/>
    <lineage>
        <taxon>unclassified sequences</taxon>
        <taxon>metagenomes</taxon>
        <taxon>ecological metagenomes</taxon>
    </lineage>
</organism>
<evidence type="ECO:0000256" key="1">
    <source>
        <dbReference type="ARBA" id="ARBA00011738"/>
    </source>
</evidence>
<accession>A0A3B0QU46</accession>
<evidence type="ECO:0000256" key="6">
    <source>
        <dbReference type="ARBA" id="ARBA00022840"/>
    </source>
</evidence>